<name>A0AAW0M4C8_QUESU</name>
<keyword evidence="7" id="KW-1185">Reference proteome</keyword>
<evidence type="ECO:0000256" key="1">
    <source>
        <dbReference type="ARBA" id="ARBA00023012"/>
    </source>
</evidence>
<organism evidence="6 7">
    <name type="scientific">Quercus suber</name>
    <name type="common">Cork oak</name>
    <dbReference type="NCBI Taxonomy" id="58331"/>
    <lineage>
        <taxon>Eukaryota</taxon>
        <taxon>Viridiplantae</taxon>
        <taxon>Streptophyta</taxon>
        <taxon>Embryophyta</taxon>
        <taxon>Tracheophyta</taxon>
        <taxon>Spermatophyta</taxon>
        <taxon>Magnoliopsida</taxon>
        <taxon>eudicotyledons</taxon>
        <taxon>Gunneridae</taxon>
        <taxon>Pentapetalae</taxon>
        <taxon>rosids</taxon>
        <taxon>fabids</taxon>
        <taxon>Fagales</taxon>
        <taxon>Fagaceae</taxon>
        <taxon>Quercus</taxon>
    </lineage>
</organism>
<dbReference type="AlphaFoldDB" id="A0AAW0M4C8"/>
<evidence type="ECO:0000313" key="7">
    <source>
        <dbReference type="Proteomes" id="UP000237347"/>
    </source>
</evidence>
<evidence type="ECO:0000313" key="6">
    <source>
        <dbReference type="EMBL" id="KAK7857758.1"/>
    </source>
</evidence>
<dbReference type="GO" id="GO:0009736">
    <property type="term" value="P:cytokinin-activated signaling pathway"/>
    <property type="evidence" value="ECO:0007669"/>
    <property type="project" value="InterPro"/>
</dbReference>
<dbReference type="InterPro" id="IPR011006">
    <property type="entry name" value="CheY-like_superfamily"/>
</dbReference>
<protein>
    <submittedName>
        <fullName evidence="6">Two-component response regulator-like aprr5</fullName>
    </submittedName>
</protein>
<evidence type="ECO:0000259" key="5">
    <source>
        <dbReference type="PROSITE" id="PS50110"/>
    </source>
</evidence>
<evidence type="ECO:0000256" key="2">
    <source>
        <dbReference type="ARBA" id="ARBA00023015"/>
    </source>
</evidence>
<dbReference type="Gene3D" id="3.40.50.2300">
    <property type="match status" value="1"/>
</dbReference>
<keyword evidence="3" id="KW-0804">Transcription</keyword>
<dbReference type="PROSITE" id="PS50110">
    <property type="entry name" value="RESPONSE_REGULATORY"/>
    <property type="match status" value="1"/>
</dbReference>
<dbReference type="Proteomes" id="UP000237347">
    <property type="component" value="Unassembled WGS sequence"/>
</dbReference>
<dbReference type="SUPFAM" id="SSF52172">
    <property type="entry name" value="CheY-like"/>
    <property type="match status" value="1"/>
</dbReference>
<gene>
    <name evidence="6" type="primary">APRR5_4</name>
    <name evidence="6" type="ORF">CFP56_015831</name>
</gene>
<evidence type="ECO:0000256" key="4">
    <source>
        <dbReference type="PROSITE-ProRule" id="PRU00169"/>
    </source>
</evidence>
<dbReference type="GO" id="GO:0000160">
    <property type="term" value="P:phosphorelay signal transduction system"/>
    <property type="evidence" value="ECO:0007669"/>
    <property type="project" value="UniProtKB-KW"/>
</dbReference>
<keyword evidence="2" id="KW-0805">Transcription regulation</keyword>
<proteinExistence type="predicted"/>
<evidence type="ECO:0000256" key="3">
    <source>
        <dbReference type="ARBA" id="ARBA00023163"/>
    </source>
</evidence>
<sequence length="151" mass="17372">MEKEEREMQKKDGPWERFLWRIAHRVLLIKADDSTRQIIPALLWKCSYEVAAVSDALKAWETLKGRPHNIDLELTEVELPSIFGFALLTLVMEHVWRRQTLTDGCVRQKLIAPHQKVEGTSQNNAARNHSNDCVASMQKNIKCSEKGSHPQ</sequence>
<dbReference type="InterPro" id="IPR001789">
    <property type="entry name" value="Sig_transdc_resp-reg_receiver"/>
</dbReference>
<dbReference type="PANTHER" id="PTHR43874">
    <property type="entry name" value="TWO-COMPONENT RESPONSE REGULATOR"/>
    <property type="match status" value="1"/>
</dbReference>
<reference evidence="6 7" key="1">
    <citation type="journal article" date="2018" name="Sci. Data">
        <title>The draft genome sequence of cork oak.</title>
        <authorList>
            <person name="Ramos A.M."/>
            <person name="Usie A."/>
            <person name="Barbosa P."/>
            <person name="Barros P.M."/>
            <person name="Capote T."/>
            <person name="Chaves I."/>
            <person name="Simoes F."/>
            <person name="Abreu I."/>
            <person name="Carrasquinho I."/>
            <person name="Faro C."/>
            <person name="Guimaraes J.B."/>
            <person name="Mendonca D."/>
            <person name="Nobrega F."/>
            <person name="Rodrigues L."/>
            <person name="Saibo N.J.M."/>
            <person name="Varela M.C."/>
            <person name="Egas C."/>
            <person name="Matos J."/>
            <person name="Miguel C.M."/>
            <person name="Oliveira M.M."/>
            <person name="Ricardo C.P."/>
            <person name="Goncalves S."/>
        </authorList>
    </citation>
    <scope>NUCLEOTIDE SEQUENCE [LARGE SCALE GENOMIC DNA]</scope>
    <source>
        <strain evidence="7">cv. HL8</strain>
    </source>
</reference>
<comment type="caution">
    <text evidence="4">Lacks conserved residue(s) required for the propagation of feature annotation.</text>
</comment>
<keyword evidence="1" id="KW-0902">Two-component regulatory system</keyword>
<dbReference type="InterPro" id="IPR045279">
    <property type="entry name" value="ARR-like"/>
</dbReference>
<feature type="domain" description="Response regulatory" evidence="5">
    <location>
        <begin position="25"/>
        <end position="151"/>
    </location>
</feature>
<dbReference type="EMBL" id="PKMF04000024">
    <property type="protein sequence ID" value="KAK7857758.1"/>
    <property type="molecule type" value="Genomic_DNA"/>
</dbReference>
<comment type="caution">
    <text evidence="6">The sequence shown here is derived from an EMBL/GenBank/DDBJ whole genome shotgun (WGS) entry which is preliminary data.</text>
</comment>
<accession>A0AAW0M4C8</accession>
<dbReference type="PANTHER" id="PTHR43874:SF146">
    <property type="entry name" value="TWO-COMPONENT RESPONSE REGULATOR-LIKE APRR9"/>
    <property type="match status" value="1"/>
</dbReference>